<protein>
    <submittedName>
        <fullName evidence="4">AAA family ATPase</fullName>
    </submittedName>
</protein>
<evidence type="ECO:0000313" key="5">
    <source>
        <dbReference type="Proteomes" id="UP000598996"/>
    </source>
</evidence>
<feature type="domain" description="Orc1-like AAA ATPase" evidence="3">
    <location>
        <begin position="2"/>
        <end position="182"/>
    </location>
</feature>
<evidence type="ECO:0000259" key="3">
    <source>
        <dbReference type="Pfam" id="PF13191"/>
    </source>
</evidence>
<dbReference type="PANTHER" id="PTHR16305:SF28">
    <property type="entry name" value="GUANYLATE CYCLASE DOMAIN-CONTAINING PROTEIN"/>
    <property type="match status" value="1"/>
</dbReference>
<dbReference type="Proteomes" id="UP000598996">
    <property type="component" value="Unassembled WGS sequence"/>
</dbReference>
<dbReference type="Gene3D" id="3.40.50.300">
    <property type="entry name" value="P-loop containing nucleotide triphosphate hydrolases"/>
    <property type="match status" value="1"/>
</dbReference>
<keyword evidence="5" id="KW-1185">Reference proteome</keyword>
<evidence type="ECO:0000313" key="4">
    <source>
        <dbReference type="EMBL" id="MBL7261026.1"/>
    </source>
</evidence>
<dbReference type="PANTHER" id="PTHR16305">
    <property type="entry name" value="TESTICULAR SOLUBLE ADENYLYL CYCLASE"/>
    <property type="match status" value="1"/>
</dbReference>
<dbReference type="InterPro" id="IPR027417">
    <property type="entry name" value="P-loop_NTPase"/>
</dbReference>
<reference evidence="4 5" key="1">
    <citation type="submission" date="2021-01" db="EMBL/GenBank/DDBJ databases">
        <title>Actinoplanes sp. nov. LDG1-01 isolated from lichen.</title>
        <authorList>
            <person name="Saeng-In P."/>
            <person name="Phongsopitanun W."/>
            <person name="Kanchanasin P."/>
            <person name="Yuki M."/>
            <person name="Kudo T."/>
            <person name="Ohkuma M."/>
            <person name="Tanasupawat S."/>
        </authorList>
    </citation>
    <scope>NUCLEOTIDE SEQUENCE [LARGE SCALE GENOMIC DNA]</scope>
    <source>
        <strain evidence="4 5">LDG1-01</strain>
    </source>
</reference>
<dbReference type="SUPFAM" id="SSF52540">
    <property type="entry name" value="P-loop containing nucleoside triphosphate hydrolases"/>
    <property type="match status" value="1"/>
</dbReference>
<name>A0ABS1W2R4_9ACTN</name>
<dbReference type="EMBL" id="JAENHO010000017">
    <property type="protein sequence ID" value="MBL7261026.1"/>
    <property type="molecule type" value="Genomic_DNA"/>
</dbReference>
<dbReference type="RefSeq" id="WP_202997754.1">
    <property type="nucleotide sequence ID" value="NZ_JAENHO010000017.1"/>
</dbReference>
<sequence length="798" mass="85788">MVGREGELSAVLSLVDQAASGGRPRLVTVAGPAGIGKTRLVQEVIARRPKMRVLRGRCLAAGDGITYWALGEILREACGITLGDSGEVAQRRLRETLTPALPDRTVYALATTAGIRLPGNPLDNADPRDVDDELGRAWPRLASAFAVREPLLLVVEDLHWAGAPLIAMLSRLVARAEGPVVVLTTARPEYEHPRPADVVSLRALTDADGRALLAALPHRTSPENLARILARADGNPYFLGQLAAHLAEGGRGTLPDTLHALLAARVDALPAAEKQVLQRAAVIGRIFWATPLHAGSEHLEALESRGLIRARPASAVAGQDEYAFEHALLRDVAYAGLPRAQRATGHAEAAAWLEEVSRERVGEVIELIAVHYAAAADGPEADDWIRGKAFRSLIAAGVSARRRFAVRRALDLHRRAIGYAANRAERAEAIEAMGDDHETAYAGDEAVAAWREAITALPKDDRRARLCLKTAQMVIARWGGFRTPADPALGDRVVDEGLAAVTDPSTKAQLLALRALCGGRWAWTGQSDPLPVRDRRRAATDASALAGRIGSAPLRGLALLGVAAVHFLEERYEDAVEAVLEEVALVEQDGRDRDRALGHTIACLVIGGVRGDYKLALEHALRSYEWARGLSPHDRLHGTAVVMICLEQLGRYDEVDRYLDEHLRLRQGPVAEMACPYIRSGPLAGALALARRGEHKRAQEVAATVTADLAHPGNAEVLRSRLALEFGDVATARSLAEQLMSMNRRPGPEEIPHEALALVQALAAAGDRAALTAFLPRARAAAKYLAILTPACDHAERS</sequence>
<dbReference type="Pfam" id="PF13191">
    <property type="entry name" value="AAA_16"/>
    <property type="match status" value="1"/>
</dbReference>
<organism evidence="4 5">
    <name type="scientific">Paractinoplanes lichenicola</name>
    <dbReference type="NCBI Taxonomy" id="2802976"/>
    <lineage>
        <taxon>Bacteria</taxon>
        <taxon>Bacillati</taxon>
        <taxon>Actinomycetota</taxon>
        <taxon>Actinomycetes</taxon>
        <taxon>Micromonosporales</taxon>
        <taxon>Micromonosporaceae</taxon>
        <taxon>Paractinoplanes</taxon>
    </lineage>
</organism>
<proteinExistence type="predicted"/>
<keyword evidence="1" id="KW-0547">Nucleotide-binding</keyword>
<evidence type="ECO:0000256" key="2">
    <source>
        <dbReference type="ARBA" id="ARBA00022840"/>
    </source>
</evidence>
<gene>
    <name evidence="4" type="ORF">JKJ07_42760</name>
</gene>
<comment type="caution">
    <text evidence="4">The sequence shown here is derived from an EMBL/GenBank/DDBJ whole genome shotgun (WGS) entry which is preliminary data.</text>
</comment>
<dbReference type="InterPro" id="IPR041664">
    <property type="entry name" value="AAA_16"/>
</dbReference>
<keyword evidence="2" id="KW-0067">ATP-binding</keyword>
<accession>A0ABS1W2R4</accession>
<evidence type="ECO:0000256" key="1">
    <source>
        <dbReference type="ARBA" id="ARBA00022741"/>
    </source>
</evidence>